<keyword evidence="2" id="KW-1185">Reference proteome</keyword>
<dbReference type="OrthoDB" id="4368647at2759"/>
<accession>B6HAI0</accession>
<protein>
    <submittedName>
        <fullName evidence="1">Pc16g12890 protein</fullName>
    </submittedName>
</protein>
<name>B6HAI0_PENRW</name>
<dbReference type="BioCyc" id="PCHR:PC16G12890-MONOMER"/>
<reference evidence="1 2" key="1">
    <citation type="journal article" date="2008" name="Nat. Biotechnol.">
        <title>Genome sequencing and analysis of the filamentous fungus Penicillium chrysogenum.</title>
        <authorList>
            <person name="van den Berg M.A."/>
            <person name="Albang R."/>
            <person name="Albermann K."/>
            <person name="Badger J.H."/>
            <person name="Daran J.-M."/>
            <person name="Driessen A.J.M."/>
            <person name="Garcia-Estrada C."/>
            <person name="Fedorova N.D."/>
            <person name="Harris D.M."/>
            <person name="Heijne W.H.M."/>
            <person name="Joardar V.S."/>
            <person name="Kiel J.A.K.W."/>
            <person name="Kovalchuk A."/>
            <person name="Martin J.F."/>
            <person name="Nierman W.C."/>
            <person name="Nijland J.G."/>
            <person name="Pronk J.T."/>
            <person name="Roubos J.A."/>
            <person name="van der Klei I.J."/>
            <person name="van Peij N.N.M.E."/>
            <person name="Veenhuis M."/>
            <person name="von Doehren H."/>
            <person name="Wagner C."/>
            <person name="Wortman J.R."/>
            <person name="Bovenberg R.A.L."/>
        </authorList>
    </citation>
    <scope>NUCLEOTIDE SEQUENCE [LARGE SCALE GENOMIC DNA]</scope>
    <source>
        <strain evidence="2">ATCC 28089 / DSM 1075 / NRRL 1951 / Wisconsin 54-1255</strain>
    </source>
</reference>
<dbReference type="AlphaFoldDB" id="B6HAI0"/>
<dbReference type="EMBL" id="AM920431">
    <property type="protein sequence ID" value="CAP93959.1"/>
    <property type="molecule type" value="Genomic_DNA"/>
</dbReference>
<proteinExistence type="predicted"/>
<dbReference type="Proteomes" id="UP000000724">
    <property type="component" value="Contig Pc00c16"/>
</dbReference>
<dbReference type="InterPro" id="IPR012337">
    <property type="entry name" value="RNaseH-like_sf"/>
</dbReference>
<organism evidence="1 2">
    <name type="scientific">Penicillium rubens (strain ATCC 28089 / DSM 1075 / NRRL 1951 / Wisconsin 54-1255)</name>
    <name type="common">Penicillium chrysogenum</name>
    <dbReference type="NCBI Taxonomy" id="500485"/>
    <lineage>
        <taxon>Eukaryota</taxon>
        <taxon>Fungi</taxon>
        <taxon>Dikarya</taxon>
        <taxon>Ascomycota</taxon>
        <taxon>Pezizomycotina</taxon>
        <taxon>Eurotiomycetes</taxon>
        <taxon>Eurotiomycetidae</taxon>
        <taxon>Eurotiales</taxon>
        <taxon>Aspergillaceae</taxon>
        <taxon>Penicillium</taxon>
        <taxon>Penicillium chrysogenum species complex</taxon>
    </lineage>
</organism>
<evidence type="ECO:0000313" key="2">
    <source>
        <dbReference type="Proteomes" id="UP000000724"/>
    </source>
</evidence>
<dbReference type="SUPFAM" id="SSF53098">
    <property type="entry name" value="Ribonuclease H-like"/>
    <property type="match status" value="1"/>
</dbReference>
<sequence length="107" mass="12171">MNGPAERSGGVIVRMARSLVNENPDLPKTLWPEAVYTSAYILNRMPTKLTNGNRIIPWMELMKLAAPDGIKDQRINLSNLSLRCIAAWRTPGSWIRKEPNLTKWLLE</sequence>
<gene>
    <name evidence="1" type="ORF">Pc16g12890</name>
    <name evidence="1" type="ORF">PCH_Pc16g12890</name>
</gene>
<dbReference type="HOGENOM" id="CLU_499299_0_0_1"/>
<evidence type="ECO:0000313" key="1">
    <source>
        <dbReference type="EMBL" id="CAP93959.1"/>
    </source>
</evidence>